<dbReference type="InterPro" id="IPR005624">
    <property type="entry name" value="PduO/GlcC-like"/>
</dbReference>
<dbReference type="Gene3D" id="3.30.450.150">
    <property type="entry name" value="Haem-degrading domain"/>
    <property type="match status" value="1"/>
</dbReference>
<gene>
    <name evidence="1" type="ORF">Strain138_002829</name>
    <name evidence="2" type="ORF">Strain318_002829</name>
</gene>
<dbReference type="InterPro" id="IPR052517">
    <property type="entry name" value="GlcG_carb_metab_protein"/>
</dbReference>
<dbReference type="KEGG" id="pspc:Strain318_002829"/>
<dbReference type="SUPFAM" id="SSF143744">
    <property type="entry name" value="GlcG-like"/>
    <property type="match status" value="1"/>
</dbReference>
<name>A0AA49JWZ2_9BACT</name>
<dbReference type="PANTHER" id="PTHR34309">
    <property type="entry name" value="SLR1406 PROTEIN"/>
    <property type="match status" value="1"/>
</dbReference>
<dbReference type="PANTHER" id="PTHR34309:SF1">
    <property type="entry name" value="PROTEIN GLCG"/>
    <property type="match status" value="1"/>
</dbReference>
<accession>A0AA49JWZ2</accession>
<proteinExistence type="predicted"/>
<dbReference type="EMBL" id="CP130613">
    <property type="protein sequence ID" value="WKW16413.1"/>
    <property type="molecule type" value="Genomic_DNA"/>
</dbReference>
<reference evidence="1" key="1">
    <citation type="submission" date="2023-07" db="EMBL/GenBank/DDBJ databases">
        <authorList>
            <person name="Haufschild T."/>
            <person name="Kallscheuer N."/>
            <person name="Hammer J."/>
            <person name="Kohn T."/>
            <person name="Kabuu M."/>
            <person name="Jogler M."/>
            <person name="Wohfarth N."/>
            <person name="Heuer A."/>
            <person name="Rohde M."/>
            <person name="van Teeseling M.C.F."/>
            <person name="Jogler C."/>
        </authorList>
    </citation>
    <scope>NUCLEOTIDE SEQUENCE</scope>
    <source>
        <strain evidence="1">Strain 138</strain>
        <strain evidence="2">Strain 318</strain>
    </source>
</reference>
<dbReference type="Proteomes" id="UP001229955">
    <property type="component" value="Chromosome"/>
</dbReference>
<dbReference type="EMBL" id="CP130612">
    <property type="protein sequence ID" value="WKW13506.1"/>
    <property type="molecule type" value="Genomic_DNA"/>
</dbReference>
<organism evidence="1">
    <name type="scientific">Pseudogemmatithrix spongiicola</name>
    <dbReference type="NCBI Taxonomy" id="3062599"/>
    <lineage>
        <taxon>Bacteria</taxon>
        <taxon>Pseudomonadati</taxon>
        <taxon>Gemmatimonadota</taxon>
        <taxon>Gemmatimonadia</taxon>
        <taxon>Gemmatimonadales</taxon>
        <taxon>Gemmatimonadaceae</taxon>
        <taxon>Pseudogemmatithrix</taxon>
    </lineage>
</organism>
<evidence type="ECO:0000313" key="2">
    <source>
        <dbReference type="EMBL" id="WKW16413.1"/>
    </source>
</evidence>
<protein>
    <submittedName>
        <fullName evidence="1">Heme-binding protein</fullName>
    </submittedName>
</protein>
<dbReference type="AlphaFoldDB" id="A0AA49JWZ2"/>
<evidence type="ECO:0000313" key="3">
    <source>
        <dbReference type="Proteomes" id="UP001229955"/>
    </source>
</evidence>
<dbReference type="InterPro" id="IPR038084">
    <property type="entry name" value="PduO/GlcC-like_sf"/>
</dbReference>
<dbReference type="Pfam" id="PF03928">
    <property type="entry name" value="HbpS-like"/>
    <property type="match status" value="1"/>
</dbReference>
<keyword evidence="3" id="KW-1185">Reference proteome</keyword>
<accession>A0AA49K361</accession>
<evidence type="ECO:0000313" key="1">
    <source>
        <dbReference type="EMBL" id="WKW13506.1"/>
    </source>
</evidence>
<sequence length="181" mass="19043">MLLHNRDSRTSTSVTIPMSLRIARSLVLAWALVAIAPIALAAQAPAVAPQPALTFEGARRIAAAAAEEAQRNNWGVSIAVVDDHGELLFFARLDGAHQQSVDIARAKARTAARWRRETKALEDAVAGGRTVLMAVEGMLPLEGGVPIIVEGRVIGAVGVSGVTSQQDAQIARAGIRAVFPQ</sequence>